<dbReference type="PANTHER" id="PTHR47634">
    <property type="entry name" value="PROTEIN KINASE DOMAIN-CONTAINING PROTEIN-RELATED"/>
    <property type="match status" value="1"/>
</dbReference>
<dbReference type="SUPFAM" id="SSF56112">
    <property type="entry name" value="Protein kinase-like (PK-like)"/>
    <property type="match status" value="1"/>
</dbReference>
<reference evidence="12" key="1">
    <citation type="submission" date="2020-05" db="UniProtKB">
        <authorList>
            <consortium name="EnsemblMetazoa"/>
        </authorList>
    </citation>
    <scope>IDENTIFICATION</scope>
    <source>
        <strain evidence="12">USDA</strain>
    </source>
</reference>
<dbReference type="Gene3D" id="1.10.510.10">
    <property type="entry name" value="Transferase(Phosphotransferase) domain 1"/>
    <property type="match status" value="2"/>
</dbReference>
<name>A0A1I8QEM6_STOCA</name>
<comment type="catalytic activity">
    <reaction evidence="8">
        <text>L-seryl-[protein] + ATP = O-phospho-L-seryl-[protein] + ADP + H(+)</text>
        <dbReference type="Rhea" id="RHEA:17989"/>
        <dbReference type="Rhea" id="RHEA-COMP:9863"/>
        <dbReference type="Rhea" id="RHEA-COMP:11604"/>
        <dbReference type="ChEBI" id="CHEBI:15378"/>
        <dbReference type="ChEBI" id="CHEBI:29999"/>
        <dbReference type="ChEBI" id="CHEBI:30616"/>
        <dbReference type="ChEBI" id="CHEBI:83421"/>
        <dbReference type="ChEBI" id="CHEBI:456216"/>
        <dbReference type="EC" id="2.7.11.1"/>
    </reaction>
</comment>
<dbReference type="PROSITE" id="PS00107">
    <property type="entry name" value="PROTEIN_KINASE_ATP"/>
    <property type="match status" value="1"/>
</dbReference>
<dbReference type="InterPro" id="IPR008271">
    <property type="entry name" value="Ser/Thr_kinase_AS"/>
</dbReference>
<evidence type="ECO:0000313" key="12">
    <source>
        <dbReference type="EnsemblMetazoa" id="SCAU016444-PA"/>
    </source>
</evidence>
<dbReference type="EnsemblMetazoa" id="SCAU016444-RA">
    <property type="protein sequence ID" value="SCAU016444-PA"/>
    <property type="gene ID" value="SCAU016444"/>
</dbReference>
<dbReference type="GO" id="GO:0000245">
    <property type="term" value="P:spliceosomal complex assembly"/>
    <property type="evidence" value="ECO:0007669"/>
    <property type="project" value="TreeGrafter"/>
</dbReference>
<evidence type="ECO:0000256" key="6">
    <source>
        <dbReference type="ARBA" id="ARBA00022840"/>
    </source>
</evidence>
<dbReference type="KEGG" id="scac:106088435"/>
<proteinExistence type="predicted"/>
<feature type="domain" description="Protein kinase" evidence="11">
    <location>
        <begin position="250"/>
        <end position="904"/>
    </location>
</feature>
<gene>
    <name evidence="12" type="primary">106088435</name>
</gene>
<evidence type="ECO:0000256" key="1">
    <source>
        <dbReference type="ARBA" id="ARBA00012513"/>
    </source>
</evidence>
<dbReference type="InterPro" id="IPR000719">
    <property type="entry name" value="Prot_kinase_dom"/>
</dbReference>
<dbReference type="PANTHER" id="PTHR47634:SF9">
    <property type="entry name" value="PROTEIN KINASE DOMAIN-CONTAINING PROTEIN-RELATED"/>
    <property type="match status" value="1"/>
</dbReference>
<keyword evidence="4 9" id="KW-0547">Nucleotide-binding</keyword>
<evidence type="ECO:0000256" key="5">
    <source>
        <dbReference type="ARBA" id="ARBA00022777"/>
    </source>
</evidence>
<evidence type="ECO:0000256" key="10">
    <source>
        <dbReference type="SAM" id="MobiDB-lite"/>
    </source>
</evidence>
<dbReference type="InterPro" id="IPR011009">
    <property type="entry name" value="Kinase-like_dom_sf"/>
</dbReference>
<evidence type="ECO:0000313" key="13">
    <source>
        <dbReference type="Proteomes" id="UP000095300"/>
    </source>
</evidence>
<feature type="compositionally biased region" description="Low complexity" evidence="10">
    <location>
        <begin position="665"/>
        <end position="708"/>
    </location>
</feature>
<comment type="catalytic activity">
    <reaction evidence="7">
        <text>L-threonyl-[protein] + ATP = O-phospho-L-threonyl-[protein] + ADP + H(+)</text>
        <dbReference type="Rhea" id="RHEA:46608"/>
        <dbReference type="Rhea" id="RHEA-COMP:11060"/>
        <dbReference type="Rhea" id="RHEA-COMP:11605"/>
        <dbReference type="ChEBI" id="CHEBI:15378"/>
        <dbReference type="ChEBI" id="CHEBI:30013"/>
        <dbReference type="ChEBI" id="CHEBI:30616"/>
        <dbReference type="ChEBI" id="CHEBI:61977"/>
        <dbReference type="ChEBI" id="CHEBI:456216"/>
        <dbReference type="EC" id="2.7.11.1"/>
    </reaction>
</comment>
<feature type="region of interest" description="Disordered" evidence="10">
    <location>
        <begin position="518"/>
        <end position="708"/>
    </location>
</feature>
<dbReference type="FunFam" id="1.10.510.10:FF:000642">
    <property type="entry name" value="Serine/threonine-protein kinase srpk2"/>
    <property type="match status" value="1"/>
</dbReference>
<feature type="compositionally biased region" description="Polar residues" evidence="10">
    <location>
        <begin position="44"/>
        <end position="58"/>
    </location>
</feature>
<dbReference type="PROSITE" id="PS00108">
    <property type="entry name" value="PROTEIN_KINASE_ST"/>
    <property type="match status" value="1"/>
</dbReference>
<dbReference type="FunFam" id="3.30.200.20:FF:000163">
    <property type="entry name" value="SRSF protein kinase 2 isoform X1"/>
    <property type="match status" value="1"/>
</dbReference>
<keyword evidence="5" id="KW-0418">Kinase</keyword>
<dbReference type="Pfam" id="PF00069">
    <property type="entry name" value="Pkinase"/>
    <property type="match status" value="2"/>
</dbReference>
<feature type="compositionally biased region" description="Acidic residues" evidence="10">
    <location>
        <begin position="213"/>
        <end position="228"/>
    </location>
</feature>
<dbReference type="GO" id="GO:0005524">
    <property type="term" value="F:ATP binding"/>
    <property type="evidence" value="ECO:0007669"/>
    <property type="project" value="UniProtKB-UniRule"/>
</dbReference>
<feature type="compositionally biased region" description="Basic residues" evidence="10">
    <location>
        <begin position="569"/>
        <end position="580"/>
    </location>
</feature>
<feature type="region of interest" description="Disordered" evidence="10">
    <location>
        <begin position="464"/>
        <end position="483"/>
    </location>
</feature>
<keyword evidence="13" id="KW-1185">Reference proteome</keyword>
<evidence type="ECO:0000256" key="7">
    <source>
        <dbReference type="ARBA" id="ARBA00047899"/>
    </source>
</evidence>
<dbReference type="GO" id="GO:0004674">
    <property type="term" value="F:protein serine/threonine kinase activity"/>
    <property type="evidence" value="ECO:0007669"/>
    <property type="project" value="UniProtKB-KW"/>
</dbReference>
<dbReference type="GO" id="GO:0050684">
    <property type="term" value="P:regulation of mRNA processing"/>
    <property type="evidence" value="ECO:0007669"/>
    <property type="project" value="TreeGrafter"/>
</dbReference>
<protein>
    <recommendedName>
        <fullName evidence="1">non-specific serine/threonine protein kinase</fullName>
        <ecNumber evidence="1">2.7.11.1</ecNumber>
    </recommendedName>
</protein>
<dbReference type="GO" id="GO:0005737">
    <property type="term" value="C:cytoplasm"/>
    <property type="evidence" value="ECO:0007669"/>
    <property type="project" value="TreeGrafter"/>
</dbReference>
<evidence type="ECO:0000256" key="4">
    <source>
        <dbReference type="ARBA" id="ARBA00022741"/>
    </source>
</evidence>
<dbReference type="Proteomes" id="UP000095300">
    <property type="component" value="Unassembled WGS sequence"/>
</dbReference>
<dbReference type="FunFam" id="1.10.510.10:FF:000275">
    <property type="entry name" value="SRSF protein kinase 2 isoform X3"/>
    <property type="match status" value="1"/>
</dbReference>
<feature type="compositionally biased region" description="Low complexity" evidence="10">
    <location>
        <begin position="605"/>
        <end position="617"/>
    </location>
</feature>
<keyword evidence="2" id="KW-0723">Serine/threonine-protein kinase</keyword>
<evidence type="ECO:0000256" key="2">
    <source>
        <dbReference type="ARBA" id="ARBA00022527"/>
    </source>
</evidence>
<sequence length="906" mass="102200">MNNKADVNRRVLAIQAKKKRHKPNKKRGKANGNAGGGGGGGGQQHMSQNEGNDATPSPSDAVIANHLQDDNSELKSPGSMPDVCGISSKISKSFCAAPSSSGSNSLAGNTPITGSSNTLDESVTYIGGTNTSVKKCSTYIQSSGVSNDEYLPQENYLEHLNHDDYLHYHQQQHYVDPIYHAEYVKKQQIIQQQQQQEQQQQLYQYPPRSSSNDSEESELNSENEEQELKEDYCKGGYHPVNIGDLFQGRYHVVRKLGWGHFSTVWLCWDLQEKRYVAIKIVKSAQHFAETARDEIKILKSVRDSDPNNPRRQKTVQLLDDFKITGVNGTHICMVFEVLGDNLLKLIRKSNYRGIPIENVKTITRQVLEGLDYLHTCCKIIHTDIKPENVLLCVNENYVRKLANEATELYIMNFKMYPSFVSRAPKEYREPQITGKMSKNKKRKLKKKAKKRLELFRKQWDYLEQSGTSNEQPQDANVVKGENEDGVASLAGKCLQNGDASDVDNDEDDELQDDIAEEKAADADADDDDEHAMEEKVGQIKPKPSQSNNGRHQQDEAETTNAGASTSENKKKKKKKNKKKSNQQQQQQQQQQPQQQNEKPEKTVAGNSTTSSSSGSNTLKGEQNDSTSSSSVTLKGQLSQTANECGQKQKKQQQGQQQQIRPPTKPKNNNNKTNQKNSNQKNTNHSQTQQQQQQQQQQQPQQLQLHQQPHQLQLHQPIVSNGPPSESEIRQSKKDPALEACDFDVKIADLGNACWVDKHFTEDIQTRQYRSLEVILGAGYDTSADIWSTACMAFELATGDYLFEPHSGDNYSRDEDHIAHIIELLGPIPPHIVFRGAYATHSFNRKGELRNITGLRPWGLVDVLHEKYEWSLDEAEAFAEFLKPMLQFDPAKRATAAECLKHPWLRR</sequence>
<dbReference type="PROSITE" id="PS50011">
    <property type="entry name" value="PROTEIN_KINASE_DOM"/>
    <property type="match status" value="1"/>
</dbReference>
<feature type="compositionally biased region" description="Acidic residues" evidence="10">
    <location>
        <begin position="522"/>
        <end position="531"/>
    </location>
</feature>
<feature type="region of interest" description="Disordered" evidence="10">
    <location>
        <begin position="1"/>
        <end position="62"/>
    </location>
</feature>
<accession>A0A1I8QEM6</accession>
<dbReference type="Gene3D" id="3.30.200.20">
    <property type="entry name" value="Phosphorylase Kinase, domain 1"/>
    <property type="match status" value="1"/>
</dbReference>
<feature type="compositionally biased region" description="Polar residues" evidence="10">
    <location>
        <begin position="98"/>
        <end position="119"/>
    </location>
</feature>
<keyword evidence="6 9" id="KW-0067">ATP-binding</keyword>
<dbReference type="OrthoDB" id="2649at2759"/>
<dbReference type="AlphaFoldDB" id="A0A1I8QEM6"/>
<evidence type="ECO:0000256" key="3">
    <source>
        <dbReference type="ARBA" id="ARBA00022679"/>
    </source>
</evidence>
<organism evidence="12 13">
    <name type="scientific">Stomoxys calcitrans</name>
    <name type="common">Stable fly</name>
    <name type="synonym">Conops calcitrans</name>
    <dbReference type="NCBI Taxonomy" id="35570"/>
    <lineage>
        <taxon>Eukaryota</taxon>
        <taxon>Metazoa</taxon>
        <taxon>Ecdysozoa</taxon>
        <taxon>Arthropoda</taxon>
        <taxon>Hexapoda</taxon>
        <taxon>Insecta</taxon>
        <taxon>Pterygota</taxon>
        <taxon>Neoptera</taxon>
        <taxon>Endopterygota</taxon>
        <taxon>Diptera</taxon>
        <taxon>Brachycera</taxon>
        <taxon>Muscomorpha</taxon>
        <taxon>Muscoidea</taxon>
        <taxon>Muscidae</taxon>
        <taxon>Stomoxys</taxon>
    </lineage>
</organism>
<feature type="compositionally biased region" description="Polar residues" evidence="10">
    <location>
        <begin position="618"/>
        <end position="643"/>
    </location>
</feature>
<feature type="region of interest" description="Disordered" evidence="10">
    <location>
        <begin position="97"/>
        <end position="119"/>
    </location>
</feature>
<feature type="compositionally biased region" description="Basic residues" evidence="10">
    <location>
        <begin position="16"/>
        <end position="29"/>
    </location>
</feature>
<dbReference type="InterPro" id="IPR017441">
    <property type="entry name" value="Protein_kinase_ATP_BS"/>
</dbReference>
<evidence type="ECO:0000256" key="8">
    <source>
        <dbReference type="ARBA" id="ARBA00048679"/>
    </source>
</evidence>
<dbReference type="EC" id="2.7.11.1" evidence="1"/>
<feature type="compositionally biased region" description="Low complexity" evidence="10">
    <location>
        <begin position="581"/>
        <end position="596"/>
    </location>
</feature>
<dbReference type="STRING" id="35570.A0A1I8QEM6"/>
<dbReference type="GO" id="GO:0005634">
    <property type="term" value="C:nucleus"/>
    <property type="evidence" value="ECO:0007669"/>
    <property type="project" value="TreeGrafter"/>
</dbReference>
<evidence type="ECO:0000259" key="11">
    <source>
        <dbReference type="PROSITE" id="PS50011"/>
    </source>
</evidence>
<keyword evidence="3" id="KW-0808">Transferase</keyword>
<feature type="binding site" evidence="9">
    <location>
        <position position="279"/>
    </location>
    <ligand>
        <name>ATP</name>
        <dbReference type="ChEBI" id="CHEBI:30616"/>
    </ligand>
</feature>
<dbReference type="VEuPathDB" id="VectorBase:SCAU016444"/>
<feature type="compositionally biased region" description="Gly residues" evidence="10">
    <location>
        <begin position="33"/>
        <end position="43"/>
    </location>
</feature>
<feature type="region of interest" description="Disordered" evidence="10">
    <location>
        <begin position="195"/>
        <end position="228"/>
    </location>
</feature>
<feature type="compositionally biased region" description="Polar residues" evidence="10">
    <location>
        <begin position="464"/>
        <end position="474"/>
    </location>
</feature>
<dbReference type="SMART" id="SM00220">
    <property type="entry name" value="S_TKc"/>
    <property type="match status" value="1"/>
</dbReference>
<dbReference type="InterPro" id="IPR051334">
    <property type="entry name" value="SRPK"/>
</dbReference>
<evidence type="ECO:0000256" key="9">
    <source>
        <dbReference type="PROSITE-ProRule" id="PRU10141"/>
    </source>
</evidence>